<organism evidence="10">
    <name type="scientific">freshwater metagenome</name>
    <dbReference type="NCBI Taxonomy" id="449393"/>
    <lineage>
        <taxon>unclassified sequences</taxon>
        <taxon>metagenomes</taxon>
        <taxon>ecological metagenomes</taxon>
    </lineage>
</organism>
<dbReference type="FunFam" id="2.40.110.10:FF:000002">
    <property type="entry name" value="Acyl-CoA dehydrogenase fadE12"/>
    <property type="match status" value="1"/>
</dbReference>
<dbReference type="Gene3D" id="1.20.140.10">
    <property type="entry name" value="Butyryl-CoA Dehydrogenase, subunit A, domain 3"/>
    <property type="match status" value="1"/>
</dbReference>
<dbReference type="GO" id="GO:0033539">
    <property type="term" value="P:fatty acid beta-oxidation using acyl-CoA dehydrogenase"/>
    <property type="evidence" value="ECO:0007669"/>
    <property type="project" value="TreeGrafter"/>
</dbReference>
<dbReference type="PANTHER" id="PTHR48083:SF13">
    <property type="entry name" value="ACYL-COA DEHYDROGENASE FAMILY MEMBER 11"/>
    <property type="match status" value="1"/>
</dbReference>
<dbReference type="InterPro" id="IPR050741">
    <property type="entry name" value="Acyl-CoA_dehydrogenase"/>
</dbReference>
<feature type="domain" description="Acyl-CoA dehydrogenase/oxidase N-terminal" evidence="9">
    <location>
        <begin position="9"/>
        <end position="117"/>
    </location>
</feature>
<keyword evidence="4" id="KW-0285">Flavoprotein</keyword>
<reference evidence="10" key="1">
    <citation type="submission" date="2020-05" db="EMBL/GenBank/DDBJ databases">
        <authorList>
            <person name="Chiriac C."/>
            <person name="Salcher M."/>
            <person name="Ghai R."/>
            <person name="Kavagutti S V."/>
        </authorList>
    </citation>
    <scope>NUCLEOTIDE SEQUENCE</scope>
</reference>
<evidence type="ECO:0000256" key="3">
    <source>
        <dbReference type="ARBA" id="ARBA00011738"/>
    </source>
</evidence>
<dbReference type="Pfam" id="PF02770">
    <property type="entry name" value="Acyl-CoA_dh_M"/>
    <property type="match status" value="1"/>
</dbReference>
<accession>A0A6J6UKC7</accession>
<comment type="cofactor">
    <cofactor evidence="1">
        <name>FAD</name>
        <dbReference type="ChEBI" id="CHEBI:57692"/>
    </cofactor>
</comment>
<evidence type="ECO:0000259" key="9">
    <source>
        <dbReference type="Pfam" id="PF02771"/>
    </source>
</evidence>
<dbReference type="Pfam" id="PF00441">
    <property type="entry name" value="Acyl-CoA_dh_1"/>
    <property type="match status" value="1"/>
</dbReference>
<dbReference type="InterPro" id="IPR037069">
    <property type="entry name" value="AcylCoA_DH/ox_N_sf"/>
</dbReference>
<dbReference type="InterPro" id="IPR009100">
    <property type="entry name" value="AcylCoA_DH/oxidase_NM_dom_sf"/>
</dbReference>
<evidence type="ECO:0000256" key="4">
    <source>
        <dbReference type="ARBA" id="ARBA00022630"/>
    </source>
</evidence>
<evidence type="ECO:0000259" key="7">
    <source>
        <dbReference type="Pfam" id="PF00441"/>
    </source>
</evidence>
<keyword evidence="6" id="KW-0560">Oxidoreductase</keyword>
<sequence>MFQIPDHVRPVRDRVLRFVDEHVIPHERGLDRPWAESVTLLTELRERAKAQGLWALGHPAEIGGGGMAMRDYLFVNEAVGRTEPGQAVFGTNTLQTALLLHKHASPATRAELLLPLVERGHGVSFAVTEPGVASSDPTQLQTRADLVDGEWVVTGRKWFTSWVDRSSHVLVMCRTEPEHVPVHQAFSMIVVPTSSPGFTVVRDLPVLGLHDVLSGHFELAFDQVRVPADALLGPRGAGFTLSQERLGPGRIYHCMRWLGQAQRAFDLLCRRANDRHTGGRPLADRQLVQKMVFDSYLQIQSARLMVLHTAELVDRGDQARVEISAIKVQCAQMVHDVVDRAMQIYGGEGMTNDLPLESMYRHARYGRIVDGPDEVHVQRVARSISRSYAGDTPTGWDFATR</sequence>
<dbReference type="EMBL" id="CAFBMH010000116">
    <property type="protein sequence ID" value="CAB4926326.1"/>
    <property type="molecule type" value="Genomic_DNA"/>
</dbReference>
<evidence type="ECO:0000256" key="2">
    <source>
        <dbReference type="ARBA" id="ARBA00009347"/>
    </source>
</evidence>
<gene>
    <name evidence="10" type="ORF">UFOPK2754_02340</name>
    <name evidence="11" type="ORF">UFOPK3543_02388</name>
</gene>
<evidence type="ECO:0000256" key="1">
    <source>
        <dbReference type="ARBA" id="ARBA00001974"/>
    </source>
</evidence>
<comment type="similarity">
    <text evidence="2">Belongs to the acyl-CoA dehydrogenase family.</text>
</comment>
<evidence type="ECO:0000313" key="11">
    <source>
        <dbReference type="EMBL" id="CAB4926326.1"/>
    </source>
</evidence>
<evidence type="ECO:0000256" key="5">
    <source>
        <dbReference type="ARBA" id="ARBA00022827"/>
    </source>
</evidence>
<dbReference type="SUPFAM" id="SSF56645">
    <property type="entry name" value="Acyl-CoA dehydrogenase NM domain-like"/>
    <property type="match status" value="1"/>
</dbReference>
<dbReference type="InterPro" id="IPR006091">
    <property type="entry name" value="Acyl-CoA_Oxase/DH_mid-dom"/>
</dbReference>
<proteinExistence type="inferred from homology"/>
<dbReference type="GO" id="GO:0050660">
    <property type="term" value="F:flavin adenine dinucleotide binding"/>
    <property type="evidence" value="ECO:0007669"/>
    <property type="project" value="InterPro"/>
</dbReference>
<dbReference type="SUPFAM" id="SSF47203">
    <property type="entry name" value="Acyl-CoA dehydrogenase C-terminal domain-like"/>
    <property type="match status" value="1"/>
</dbReference>
<dbReference type="InterPro" id="IPR036250">
    <property type="entry name" value="AcylCo_DH-like_C"/>
</dbReference>
<dbReference type="InterPro" id="IPR013786">
    <property type="entry name" value="AcylCoA_DH/ox_N"/>
</dbReference>
<dbReference type="Pfam" id="PF02771">
    <property type="entry name" value="Acyl-CoA_dh_N"/>
    <property type="match status" value="1"/>
</dbReference>
<evidence type="ECO:0000313" key="10">
    <source>
        <dbReference type="EMBL" id="CAB4759976.1"/>
    </source>
</evidence>
<feature type="domain" description="Acyl-CoA oxidase/dehydrogenase middle" evidence="8">
    <location>
        <begin position="124"/>
        <end position="219"/>
    </location>
</feature>
<feature type="domain" description="Acyl-CoA dehydrogenase/oxidase C-terminal" evidence="7">
    <location>
        <begin position="236"/>
        <end position="384"/>
    </location>
</feature>
<dbReference type="InterPro" id="IPR046373">
    <property type="entry name" value="Acyl-CoA_Oxase/DH_mid-dom_sf"/>
</dbReference>
<dbReference type="AlphaFoldDB" id="A0A6J6UKC7"/>
<dbReference type="Gene3D" id="2.40.110.10">
    <property type="entry name" value="Butyryl-CoA Dehydrogenase, subunit A, domain 2"/>
    <property type="match status" value="1"/>
</dbReference>
<dbReference type="EMBL" id="CAEZYR010000102">
    <property type="protein sequence ID" value="CAB4759976.1"/>
    <property type="molecule type" value="Genomic_DNA"/>
</dbReference>
<name>A0A6J6UKC7_9ZZZZ</name>
<evidence type="ECO:0000259" key="8">
    <source>
        <dbReference type="Pfam" id="PF02770"/>
    </source>
</evidence>
<protein>
    <submittedName>
        <fullName evidence="10">Unannotated protein</fullName>
    </submittedName>
</protein>
<evidence type="ECO:0000256" key="6">
    <source>
        <dbReference type="ARBA" id="ARBA00023002"/>
    </source>
</evidence>
<dbReference type="GO" id="GO:0003995">
    <property type="term" value="F:acyl-CoA dehydrogenase activity"/>
    <property type="evidence" value="ECO:0007669"/>
    <property type="project" value="TreeGrafter"/>
</dbReference>
<dbReference type="InterPro" id="IPR009075">
    <property type="entry name" value="AcylCo_DH/oxidase_C"/>
</dbReference>
<dbReference type="GO" id="GO:0005737">
    <property type="term" value="C:cytoplasm"/>
    <property type="evidence" value="ECO:0007669"/>
    <property type="project" value="TreeGrafter"/>
</dbReference>
<comment type="subunit">
    <text evidence="3">Homodimer.</text>
</comment>
<keyword evidence="5" id="KW-0274">FAD</keyword>
<dbReference type="PANTHER" id="PTHR48083">
    <property type="entry name" value="MEDIUM-CHAIN SPECIFIC ACYL-COA DEHYDROGENASE, MITOCHONDRIAL-RELATED"/>
    <property type="match status" value="1"/>
</dbReference>
<dbReference type="Gene3D" id="1.10.540.10">
    <property type="entry name" value="Acyl-CoA dehydrogenase/oxidase, N-terminal domain"/>
    <property type="match status" value="1"/>
</dbReference>